<evidence type="ECO:0000313" key="2">
    <source>
        <dbReference type="EMBL" id="RBP46396.1"/>
    </source>
</evidence>
<dbReference type="OrthoDB" id="9906086at2"/>
<protein>
    <submittedName>
        <fullName evidence="2">Uncharacterized protein</fullName>
    </submittedName>
</protein>
<feature type="region of interest" description="Disordered" evidence="1">
    <location>
        <begin position="104"/>
        <end position="128"/>
    </location>
</feature>
<name>A0A366HSC0_9BACT</name>
<sequence>MVIPGEIQRVEISEFKDKQTQQPVRNYRILVGDKTKVFRCTTPFQFSMSEEKFRAKFGNKKLREYTDDPVTIAVVEMKAMNGFMSIRGEIVAGHHAANDFADLLEPEAAAPAPSPAPLGQPSKTAKAA</sequence>
<comment type="caution">
    <text evidence="2">The sequence shown here is derived from an EMBL/GenBank/DDBJ whole genome shotgun (WGS) entry which is preliminary data.</text>
</comment>
<reference evidence="2 3" key="1">
    <citation type="submission" date="2018-06" db="EMBL/GenBank/DDBJ databases">
        <title>Genomic Encyclopedia of Type Strains, Phase IV (KMG-IV): sequencing the most valuable type-strain genomes for metagenomic binning, comparative biology and taxonomic classification.</title>
        <authorList>
            <person name="Goeker M."/>
        </authorList>
    </citation>
    <scope>NUCLEOTIDE SEQUENCE [LARGE SCALE GENOMIC DNA]</scope>
    <source>
        <strain evidence="2 3">DSM 25532</strain>
    </source>
</reference>
<dbReference type="EMBL" id="QNRR01000002">
    <property type="protein sequence ID" value="RBP46396.1"/>
    <property type="molecule type" value="Genomic_DNA"/>
</dbReference>
<evidence type="ECO:0000256" key="1">
    <source>
        <dbReference type="SAM" id="MobiDB-lite"/>
    </source>
</evidence>
<proteinExistence type="predicted"/>
<dbReference type="AlphaFoldDB" id="A0A366HSC0"/>
<organism evidence="2 3">
    <name type="scientific">Roseimicrobium gellanilyticum</name>
    <dbReference type="NCBI Taxonomy" id="748857"/>
    <lineage>
        <taxon>Bacteria</taxon>
        <taxon>Pseudomonadati</taxon>
        <taxon>Verrucomicrobiota</taxon>
        <taxon>Verrucomicrobiia</taxon>
        <taxon>Verrucomicrobiales</taxon>
        <taxon>Verrucomicrobiaceae</taxon>
        <taxon>Roseimicrobium</taxon>
    </lineage>
</organism>
<evidence type="ECO:0000313" key="3">
    <source>
        <dbReference type="Proteomes" id="UP000253426"/>
    </source>
</evidence>
<accession>A0A366HSC0</accession>
<gene>
    <name evidence="2" type="ORF">DES53_102787</name>
</gene>
<dbReference type="RefSeq" id="WP_113957910.1">
    <property type="nucleotide sequence ID" value="NZ_QNRR01000002.1"/>
</dbReference>
<keyword evidence="3" id="KW-1185">Reference proteome</keyword>
<dbReference type="Proteomes" id="UP000253426">
    <property type="component" value="Unassembled WGS sequence"/>
</dbReference>